<dbReference type="EMBL" id="JAHLFV010000049">
    <property type="protein sequence ID" value="MBU3849350.1"/>
    <property type="molecule type" value="Genomic_DNA"/>
</dbReference>
<keyword evidence="3" id="KW-0233">DNA recombination</keyword>
<accession>A0A9E2NYL7</accession>
<dbReference type="InterPro" id="IPR011010">
    <property type="entry name" value="DNA_brk_join_enz"/>
</dbReference>
<proteinExistence type="inferred from homology"/>
<dbReference type="SUPFAM" id="SSF56349">
    <property type="entry name" value="DNA breaking-rejoining enzymes"/>
    <property type="match status" value="1"/>
</dbReference>
<dbReference type="GO" id="GO:0006310">
    <property type="term" value="P:DNA recombination"/>
    <property type="evidence" value="ECO:0007669"/>
    <property type="project" value="UniProtKB-KW"/>
</dbReference>
<dbReference type="PANTHER" id="PTHR30349:SF41">
    <property type="entry name" value="INTEGRASE_RECOMBINASE PROTEIN MJ0367-RELATED"/>
    <property type="match status" value="1"/>
</dbReference>
<comment type="similarity">
    <text evidence="1">Belongs to the 'phage' integrase family.</text>
</comment>
<evidence type="ECO:0000256" key="3">
    <source>
        <dbReference type="ARBA" id="ARBA00023172"/>
    </source>
</evidence>
<dbReference type="GO" id="GO:0003677">
    <property type="term" value="F:DNA binding"/>
    <property type="evidence" value="ECO:0007669"/>
    <property type="project" value="UniProtKB-KW"/>
</dbReference>
<dbReference type="InterPro" id="IPR013762">
    <property type="entry name" value="Integrase-like_cat_sf"/>
</dbReference>
<comment type="caution">
    <text evidence="5">The sequence shown here is derived from an EMBL/GenBank/DDBJ whole genome shotgun (WGS) entry which is preliminary data.</text>
</comment>
<dbReference type="Proteomes" id="UP000823914">
    <property type="component" value="Unassembled WGS sequence"/>
</dbReference>
<protein>
    <submittedName>
        <fullName evidence="5">Tyrosine-type recombinase/integrase</fullName>
    </submittedName>
</protein>
<dbReference type="PROSITE" id="PS51898">
    <property type="entry name" value="TYR_RECOMBINASE"/>
    <property type="match status" value="1"/>
</dbReference>
<evidence type="ECO:0000313" key="5">
    <source>
        <dbReference type="EMBL" id="MBU3849350.1"/>
    </source>
</evidence>
<dbReference type="AlphaFoldDB" id="A0A9E2NYL7"/>
<evidence type="ECO:0000256" key="2">
    <source>
        <dbReference type="ARBA" id="ARBA00023125"/>
    </source>
</evidence>
<gene>
    <name evidence="5" type="ORF">IAA16_02155</name>
</gene>
<dbReference type="PANTHER" id="PTHR30349">
    <property type="entry name" value="PHAGE INTEGRASE-RELATED"/>
    <property type="match status" value="1"/>
</dbReference>
<evidence type="ECO:0000313" key="6">
    <source>
        <dbReference type="Proteomes" id="UP000823914"/>
    </source>
</evidence>
<organism evidence="5 6">
    <name type="scientific">Candidatus Treponema excrementipullorum</name>
    <dbReference type="NCBI Taxonomy" id="2838768"/>
    <lineage>
        <taxon>Bacteria</taxon>
        <taxon>Pseudomonadati</taxon>
        <taxon>Spirochaetota</taxon>
        <taxon>Spirochaetia</taxon>
        <taxon>Spirochaetales</taxon>
        <taxon>Treponemataceae</taxon>
        <taxon>Treponema</taxon>
    </lineage>
</organism>
<sequence>MNARKTKQSQIEKIMYTLFSADLQAEDAEKILHILEYKKLLPLVQTDKGPTLADFLTEFWDWEKSPYVKEKLLHQHGIHQRYVRRCAGAVRGHWIPWFGTELLMSELNRGMIQNFILSFLSHPTVLSAAGRNDVIRSGTVPLKWAFLQGYIDHDVTSGLRYFGGDKPKVTVLDKQTAETVFSHPWHHKKAMIANKLAMLTGLRSGEIQALRGKDIGEDCIYVRHSWNIFDNLKVPKNGEERIVYLPFPQFLSELKRMAGGDDFFVFHNKIPTRPMDPKCWLRELRKELEKLGVDNQIIKTIHFHSWRHYFTVHMKKSGFLEKELLQKITGHKTLSMMEYYADHALDKDAEKIKKASYCLFSSLMNV</sequence>
<evidence type="ECO:0000259" key="4">
    <source>
        <dbReference type="PROSITE" id="PS51898"/>
    </source>
</evidence>
<dbReference type="InterPro" id="IPR050090">
    <property type="entry name" value="Tyrosine_recombinase_XerCD"/>
</dbReference>
<dbReference type="Pfam" id="PF00589">
    <property type="entry name" value="Phage_integrase"/>
    <property type="match status" value="1"/>
</dbReference>
<feature type="domain" description="Tyr recombinase" evidence="4">
    <location>
        <begin position="167"/>
        <end position="354"/>
    </location>
</feature>
<reference evidence="5" key="1">
    <citation type="journal article" date="2021" name="PeerJ">
        <title>Extensive microbial diversity within the chicken gut microbiome revealed by metagenomics and culture.</title>
        <authorList>
            <person name="Gilroy R."/>
            <person name="Ravi A."/>
            <person name="Getino M."/>
            <person name="Pursley I."/>
            <person name="Horton D.L."/>
            <person name="Alikhan N.F."/>
            <person name="Baker D."/>
            <person name="Gharbi K."/>
            <person name="Hall N."/>
            <person name="Watson M."/>
            <person name="Adriaenssens E.M."/>
            <person name="Foster-Nyarko E."/>
            <person name="Jarju S."/>
            <person name="Secka A."/>
            <person name="Antonio M."/>
            <person name="Oren A."/>
            <person name="Chaudhuri R.R."/>
            <person name="La Ragione R."/>
            <person name="Hildebrand F."/>
            <person name="Pallen M.J."/>
        </authorList>
    </citation>
    <scope>NUCLEOTIDE SEQUENCE</scope>
    <source>
        <strain evidence="5">Gambia15-2214</strain>
    </source>
</reference>
<dbReference type="InterPro" id="IPR002104">
    <property type="entry name" value="Integrase_catalytic"/>
</dbReference>
<evidence type="ECO:0000256" key="1">
    <source>
        <dbReference type="ARBA" id="ARBA00008857"/>
    </source>
</evidence>
<keyword evidence="2" id="KW-0238">DNA-binding</keyword>
<dbReference type="Gene3D" id="1.10.443.10">
    <property type="entry name" value="Intergrase catalytic core"/>
    <property type="match status" value="1"/>
</dbReference>
<dbReference type="GO" id="GO:0015074">
    <property type="term" value="P:DNA integration"/>
    <property type="evidence" value="ECO:0007669"/>
    <property type="project" value="InterPro"/>
</dbReference>
<reference evidence="5" key="2">
    <citation type="submission" date="2021-04" db="EMBL/GenBank/DDBJ databases">
        <authorList>
            <person name="Gilroy R."/>
        </authorList>
    </citation>
    <scope>NUCLEOTIDE SEQUENCE</scope>
    <source>
        <strain evidence="5">Gambia15-2214</strain>
    </source>
</reference>
<name>A0A9E2NYL7_9SPIR</name>